<dbReference type="PANTHER" id="PTHR30614">
    <property type="entry name" value="MEMBRANE COMPONENT OF AMINO ACID ABC TRANSPORTER"/>
    <property type="match status" value="1"/>
</dbReference>
<proteinExistence type="inferred from homology"/>
<feature type="transmembrane region" description="Helical" evidence="8">
    <location>
        <begin position="108"/>
        <end position="131"/>
    </location>
</feature>
<feature type="transmembrane region" description="Helical" evidence="8">
    <location>
        <begin position="65"/>
        <end position="88"/>
    </location>
</feature>
<protein>
    <submittedName>
        <fullName evidence="11">ABC transporter permease subunit</fullName>
    </submittedName>
</protein>
<dbReference type="Proteomes" id="UP000448575">
    <property type="component" value="Unassembled WGS sequence"/>
</dbReference>
<dbReference type="Gene3D" id="1.10.3720.10">
    <property type="entry name" value="MetI-like"/>
    <property type="match status" value="1"/>
</dbReference>
<feature type="transmembrane region" description="Helical" evidence="8">
    <location>
        <begin position="152"/>
        <end position="170"/>
    </location>
</feature>
<dbReference type="CDD" id="cd06261">
    <property type="entry name" value="TM_PBP2"/>
    <property type="match status" value="1"/>
</dbReference>
<evidence type="ECO:0000256" key="7">
    <source>
        <dbReference type="ARBA" id="ARBA00023136"/>
    </source>
</evidence>
<evidence type="ECO:0000256" key="6">
    <source>
        <dbReference type="ARBA" id="ARBA00022989"/>
    </source>
</evidence>
<dbReference type="GO" id="GO:0022857">
    <property type="term" value="F:transmembrane transporter activity"/>
    <property type="evidence" value="ECO:0007669"/>
    <property type="project" value="InterPro"/>
</dbReference>
<accession>A0A6N9HAN4</accession>
<evidence type="ECO:0000256" key="9">
    <source>
        <dbReference type="SAM" id="MobiDB-lite"/>
    </source>
</evidence>
<keyword evidence="7 8" id="KW-0472">Membrane</keyword>
<evidence type="ECO:0000256" key="5">
    <source>
        <dbReference type="ARBA" id="ARBA00022692"/>
    </source>
</evidence>
<dbReference type="NCBIfam" id="TIGR01726">
    <property type="entry name" value="HEQRo_perm_3TM"/>
    <property type="match status" value="1"/>
</dbReference>
<keyword evidence="6 8" id="KW-1133">Transmembrane helix</keyword>
<dbReference type="PROSITE" id="PS50928">
    <property type="entry name" value="ABC_TM1"/>
    <property type="match status" value="1"/>
</dbReference>
<feature type="transmembrane region" description="Helical" evidence="8">
    <location>
        <begin position="29"/>
        <end position="53"/>
    </location>
</feature>
<comment type="similarity">
    <text evidence="2">Belongs to the binding-protein-dependent transport system permease family. HisMQ subfamily.</text>
</comment>
<evidence type="ECO:0000313" key="11">
    <source>
        <dbReference type="EMBL" id="MYN00496.1"/>
    </source>
</evidence>
<sequence>MHYNWNWRIFWELSPDGVHTYWDTLLSGLAWTLATSLAGWVIALALGISVGTLRTAPNRWLRRLAICWVEVFRNIPLLVQMFLWFFVLPELLPRAAGDWLKALPNAPFVTAVLCLGFFTSARVAVQVAAGINALAGGQRLAAMALGLSRAQTYRYVLLPLGLRIVLPPLASEFLNIIKNSSVALTIGLMELTASARSMQEFSFQFFEAFAAATMIYLLANLLVVAGMTLLERRLALRGTLGDNRSDDDGSAHAGARAVGRAN</sequence>
<dbReference type="AlphaFoldDB" id="A0A6N9HAN4"/>
<keyword evidence="3 8" id="KW-0813">Transport</keyword>
<name>A0A6N9HAN4_9BURK</name>
<organism evidence="11 12">
    <name type="scientific">Pseudoduganella guangdongensis</name>
    <dbReference type="NCBI Taxonomy" id="2692179"/>
    <lineage>
        <taxon>Bacteria</taxon>
        <taxon>Pseudomonadati</taxon>
        <taxon>Pseudomonadota</taxon>
        <taxon>Betaproteobacteria</taxon>
        <taxon>Burkholderiales</taxon>
        <taxon>Oxalobacteraceae</taxon>
        <taxon>Telluria group</taxon>
        <taxon>Pseudoduganella</taxon>
    </lineage>
</organism>
<keyword evidence="12" id="KW-1185">Reference proteome</keyword>
<keyword evidence="5 8" id="KW-0812">Transmembrane</keyword>
<dbReference type="SUPFAM" id="SSF161098">
    <property type="entry name" value="MetI-like"/>
    <property type="match status" value="1"/>
</dbReference>
<evidence type="ECO:0000256" key="1">
    <source>
        <dbReference type="ARBA" id="ARBA00004429"/>
    </source>
</evidence>
<evidence type="ECO:0000256" key="4">
    <source>
        <dbReference type="ARBA" id="ARBA00022475"/>
    </source>
</evidence>
<reference evidence="11 12" key="1">
    <citation type="submission" date="2019-12" db="EMBL/GenBank/DDBJ databases">
        <title>Novel species isolated from a subtropical stream in China.</title>
        <authorList>
            <person name="Lu H."/>
        </authorList>
    </citation>
    <scope>NUCLEOTIDE SEQUENCE [LARGE SCALE GENOMIC DNA]</scope>
    <source>
        <strain evidence="11 12">DS3</strain>
    </source>
</reference>
<evidence type="ECO:0000313" key="12">
    <source>
        <dbReference type="Proteomes" id="UP000448575"/>
    </source>
</evidence>
<feature type="transmembrane region" description="Helical" evidence="8">
    <location>
        <begin position="208"/>
        <end position="230"/>
    </location>
</feature>
<evidence type="ECO:0000256" key="8">
    <source>
        <dbReference type="RuleBase" id="RU363032"/>
    </source>
</evidence>
<dbReference type="PANTHER" id="PTHR30614:SF42">
    <property type="entry name" value="GLUTAMATE_ASPARTATE IMPORT PERMEASE PROTEIN GLTJ"/>
    <property type="match status" value="1"/>
</dbReference>
<comment type="caution">
    <text evidence="11">The sequence shown here is derived from an EMBL/GenBank/DDBJ whole genome shotgun (WGS) entry which is preliminary data.</text>
</comment>
<dbReference type="GO" id="GO:0043190">
    <property type="term" value="C:ATP-binding cassette (ABC) transporter complex"/>
    <property type="evidence" value="ECO:0007669"/>
    <property type="project" value="InterPro"/>
</dbReference>
<evidence type="ECO:0000256" key="2">
    <source>
        <dbReference type="ARBA" id="ARBA00010072"/>
    </source>
</evidence>
<comment type="subcellular location">
    <subcellularLocation>
        <location evidence="1">Cell inner membrane</location>
        <topology evidence="1">Multi-pass membrane protein</topology>
    </subcellularLocation>
    <subcellularLocation>
        <location evidence="8">Cell membrane</location>
        <topology evidence="8">Multi-pass membrane protein</topology>
    </subcellularLocation>
</comment>
<feature type="domain" description="ABC transmembrane type-1" evidence="10">
    <location>
        <begin position="29"/>
        <end position="227"/>
    </location>
</feature>
<keyword evidence="4" id="KW-1003">Cell membrane</keyword>
<dbReference type="Pfam" id="PF00528">
    <property type="entry name" value="BPD_transp_1"/>
    <property type="match status" value="1"/>
</dbReference>
<dbReference type="InterPro" id="IPR010065">
    <property type="entry name" value="AA_ABC_transptr_permease_3TM"/>
</dbReference>
<dbReference type="GO" id="GO:0006865">
    <property type="term" value="P:amino acid transport"/>
    <property type="evidence" value="ECO:0007669"/>
    <property type="project" value="TreeGrafter"/>
</dbReference>
<dbReference type="InterPro" id="IPR000515">
    <property type="entry name" value="MetI-like"/>
</dbReference>
<dbReference type="RefSeq" id="WP_161023527.1">
    <property type="nucleotide sequence ID" value="NZ_WWCJ01000001.1"/>
</dbReference>
<dbReference type="EMBL" id="WWCJ01000001">
    <property type="protein sequence ID" value="MYN00496.1"/>
    <property type="molecule type" value="Genomic_DNA"/>
</dbReference>
<evidence type="ECO:0000256" key="3">
    <source>
        <dbReference type="ARBA" id="ARBA00022448"/>
    </source>
</evidence>
<gene>
    <name evidence="11" type="ORF">GTP41_00130</name>
</gene>
<dbReference type="InterPro" id="IPR043429">
    <property type="entry name" value="ArtM/GltK/GlnP/TcyL/YhdX-like"/>
</dbReference>
<evidence type="ECO:0000259" key="10">
    <source>
        <dbReference type="PROSITE" id="PS50928"/>
    </source>
</evidence>
<feature type="region of interest" description="Disordered" evidence="9">
    <location>
        <begin position="243"/>
        <end position="262"/>
    </location>
</feature>
<dbReference type="InterPro" id="IPR035906">
    <property type="entry name" value="MetI-like_sf"/>
</dbReference>